<protein>
    <submittedName>
        <fullName evidence="4">Efflux transporter outer membrane subunit</fullName>
    </submittedName>
</protein>
<dbReference type="NCBIfam" id="TIGR01845">
    <property type="entry name" value="outer_NodT"/>
    <property type="match status" value="1"/>
</dbReference>
<keyword evidence="2" id="KW-0472">Membrane</keyword>
<dbReference type="Proteomes" id="UP001320170">
    <property type="component" value="Unassembled WGS sequence"/>
</dbReference>
<comment type="similarity">
    <text evidence="1 2">Belongs to the outer membrane factor (OMF) (TC 1.B.17) family.</text>
</comment>
<dbReference type="SUPFAM" id="SSF56954">
    <property type="entry name" value="Outer membrane efflux proteins (OEP)"/>
    <property type="match status" value="1"/>
</dbReference>
<feature type="coiled-coil region" evidence="3">
    <location>
        <begin position="251"/>
        <end position="278"/>
    </location>
</feature>
<dbReference type="PANTHER" id="PTHR30203">
    <property type="entry name" value="OUTER MEMBRANE CATION EFFLUX PROTEIN"/>
    <property type="match status" value="1"/>
</dbReference>
<accession>A0ABS8X8U9</accession>
<keyword evidence="5" id="KW-1185">Reference proteome</keyword>
<evidence type="ECO:0000256" key="3">
    <source>
        <dbReference type="SAM" id="Coils"/>
    </source>
</evidence>
<dbReference type="InterPro" id="IPR010131">
    <property type="entry name" value="MdtP/NodT-like"/>
</dbReference>
<dbReference type="InterPro" id="IPR003423">
    <property type="entry name" value="OMP_efflux"/>
</dbReference>
<keyword evidence="2" id="KW-1134">Transmembrane beta strand</keyword>
<keyword evidence="3" id="KW-0175">Coiled coil</keyword>
<keyword evidence="2" id="KW-0812">Transmembrane</keyword>
<sequence>MKKMIRFFSKRPAVRKIQGKTERRTVYIKPHETEFLAIGILVFALTGCSFAPQYHRPAMPIPAHFKEPGKWLEIKSTPRIVTPNGWWRAFHDPVLNDLENQLNSANQDLKLAYAHFQEAVSLVQVARSYFFPTIQGIFNADRQQNSRTVANPVSTPVFNQFLLGGFLSYELDAWGSIRNSFIASERSANASAADMASIRLSLQAELANTYFALRGSDEAQRILDTTVVAYQKALYLTKNRYQGGAAPIAEVDEAETQLENAKTQAEDVRLQRAQLEHAIAVLVGEIPSNFSISPGKSPKVFLEIAPNIPSTILDRRPDLIAAESRVQAANANIGVARAAFFPVIELTGSAGFQSRSLANLISKPSLFWSLGPQSLLSLSQPVAQVTLFDGGRLRGLLNQAKAQYFETVATYRQTVLTAFQEVEDNLIAIHQLDKEYRTQKAAARAAKRAWDQELYRYKGGLVTFLQVVVVENTALQSELSLVNIHTRRQIASIQLIKALGGGWSLDMGKKTKATSYSKGMVEISYG</sequence>
<organism evidence="4 5">
    <name type="scientific">Legionella resiliens</name>
    <dbReference type="NCBI Taxonomy" id="2905958"/>
    <lineage>
        <taxon>Bacteria</taxon>
        <taxon>Pseudomonadati</taxon>
        <taxon>Pseudomonadota</taxon>
        <taxon>Gammaproteobacteria</taxon>
        <taxon>Legionellales</taxon>
        <taxon>Legionellaceae</taxon>
        <taxon>Legionella</taxon>
    </lineage>
</organism>
<dbReference type="EMBL" id="JAJTND010000007">
    <property type="protein sequence ID" value="MCE3534009.1"/>
    <property type="molecule type" value="Genomic_DNA"/>
</dbReference>
<keyword evidence="2" id="KW-0449">Lipoprotein</keyword>
<dbReference type="Gene3D" id="2.20.200.10">
    <property type="entry name" value="Outer membrane efflux proteins (OEP)"/>
    <property type="match status" value="1"/>
</dbReference>
<comment type="caution">
    <text evidence="4">The sequence shown here is derived from an EMBL/GenBank/DDBJ whole genome shotgun (WGS) entry which is preliminary data.</text>
</comment>
<comment type="subcellular location">
    <subcellularLocation>
        <location evidence="2">Cell outer membrane</location>
        <topology evidence="2">Lipid-anchor</topology>
    </subcellularLocation>
</comment>
<gene>
    <name evidence="4" type="ORF">LXO92_16695</name>
</gene>
<dbReference type="RefSeq" id="WP_232891331.1">
    <property type="nucleotide sequence ID" value="NZ_JAJSPM010000010.1"/>
</dbReference>
<reference evidence="4 5" key="1">
    <citation type="journal article" date="2024" name="Pathogens">
        <title>Characterization of a Novel Species of Legionella Isolated from a Healthcare Facility: Legionella resiliens sp. nov.</title>
        <authorList>
            <person name="Cristino S."/>
            <person name="Pascale M.R."/>
            <person name="Marino F."/>
            <person name="Derelitto C."/>
            <person name="Salaris S."/>
            <person name="Orsini M."/>
            <person name="Squarzoni S."/>
            <person name="Grottola A."/>
            <person name="Girolamini L."/>
        </authorList>
    </citation>
    <scope>NUCLEOTIDE SEQUENCE [LARGE SCALE GENOMIC DNA]</scope>
    <source>
        <strain evidence="4 5">8cVS16</strain>
    </source>
</reference>
<keyword evidence="2" id="KW-0564">Palmitate</keyword>
<name>A0ABS8X8U9_9GAMM</name>
<proteinExistence type="inferred from homology"/>
<dbReference type="Gene3D" id="1.20.1600.10">
    <property type="entry name" value="Outer membrane efflux proteins (OEP)"/>
    <property type="match status" value="1"/>
</dbReference>
<evidence type="ECO:0000313" key="4">
    <source>
        <dbReference type="EMBL" id="MCE3534009.1"/>
    </source>
</evidence>
<evidence type="ECO:0000256" key="2">
    <source>
        <dbReference type="RuleBase" id="RU362097"/>
    </source>
</evidence>
<evidence type="ECO:0000256" key="1">
    <source>
        <dbReference type="ARBA" id="ARBA00007613"/>
    </source>
</evidence>
<dbReference type="PANTHER" id="PTHR30203:SF33">
    <property type="entry name" value="BLR4455 PROTEIN"/>
    <property type="match status" value="1"/>
</dbReference>
<evidence type="ECO:0000313" key="5">
    <source>
        <dbReference type="Proteomes" id="UP001320170"/>
    </source>
</evidence>
<dbReference type="Pfam" id="PF02321">
    <property type="entry name" value="OEP"/>
    <property type="match status" value="2"/>
</dbReference>